<evidence type="ECO:0000313" key="2">
    <source>
        <dbReference type="Proteomes" id="UP000029665"/>
    </source>
</evidence>
<dbReference type="AlphaFoldDB" id="A0A060S6H3"/>
<protein>
    <recommendedName>
        <fullName evidence="3">Protein kinase domain-containing protein</fullName>
    </recommendedName>
</protein>
<reference evidence="1" key="1">
    <citation type="submission" date="2014-01" db="EMBL/GenBank/DDBJ databases">
        <title>The genome of the white-rot fungus Pycnoporus cinnabarinus: a basidiomycete model with a versatile arsenal for lignocellulosic biomass breakdown.</title>
        <authorList>
            <person name="Levasseur A."/>
            <person name="Lomascolo A."/>
            <person name="Ruiz-Duenas F.J."/>
            <person name="Uzan E."/>
            <person name="Piumi F."/>
            <person name="Kues U."/>
            <person name="Ram A.F.J."/>
            <person name="Murat C."/>
            <person name="Haon M."/>
            <person name="Benoit I."/>
            <person name="Arfi Y."/>
            <person name="Chevret D."/>
            <person name="Drula E."/>
            <person name="Kwon M.J."/>
            <person name="Gouret P."/>
            <person name="Lesage-Meessen L."/>
            <person name="Lombard V."/>
            <person name="Mariette J."/>
            <person name="Noirot C."/>
            <person name="Park J."/>
            <person name="Patyshakuliyeva A."/>
            <person name="Wieneger R.A.B."/>
            <person name="Wosten H.A.B."/>
            <person name="Martin F."/>
            <person name="Coutinho P.M."/>
            <person name="de Vries R."/>
            <person name="Martinez A.T."/>
            <person name="Klopp C."/>
            <person name="Pontarotti P."/>
            <person name="Henrissat B."/>
            <person name="Record E."/>
        </authorList>
    </citation>
    <scope>NUCLEOTIDE SEQUENCE [LARGE SCALE GENOMIC DNA]</scope>
    <source>
        <strain evidence="1">BRFM137</strain>
    </source>
</reference>
<sequence length="117" mass="13962">MRRFFAFFSWLEEGIITIWPVTTGIALLKIEEILIDLSLSFFLHKDLRPANIIQAPKDTEECPVHKYVHRWNLIDFAWTIVDQPERDNREKLNWICEEHLSLFTDDYFLAGSHPKLF</sequence>
<keyword evidence="2" id="KW-1185">Reference proteome</keyword>
<name>A0A060S6H3_PYCCI</name>
<proteinExistence type="predicted"/>
<evidence type="ECO:0000313" key="1">
    <source>
        <dbReference type="EMBL" id="CDO70087.1"/>
    </source>
</evidence>
<dbReference type="EMBL" id="CCBP010000067">
    <property type="protein sequence ID" value="CDO70087.1"/>
    <property type="molecule type" value="Genomic_DNA"/>
</dbReference>
<dbReference type="Proteomes" id="UP000029665">
    <property type="component" value="Unassembled WGS sequence"/>
</dbReference>
<accession>A0A060S6H3</accession>
<comment type="caution">
    <text evidence="1">The sequence shown here is derived from an EMBL/GenBank/DDBJ whole genome shotgun (WGS) entry which is preliminary data.</text>
</comment>
<evidence type="ECO:0008006" key="3">
    <source>
        <dbReference type="Google" id="ProtNLM"/>
    </source>
</evidence>
<dbReference type="HOGENOM" id="CLU_2085997_0_0_1"/>
<dbReference type="OMA" id="NWICEEH"/>
<organism evidence="1 2">
    <name type="scientific">Pycnoporus cinnabarinus</name>
    <name type="common">Cinnabar-red polypore</name>
    <name type="synonym">Trametes cinnabarina</name>
    <dbReference type="NCBI Taxonomy" id="5643"/>
    <lineage>
        <taxon>Eukaryota</taxon>
        <taxon>Fungi</taxon>
        <taxon>Dikarya</taxon>
        <taxon>Basidiomycota</taxon>
        <taxon>Agaricomycotina</taxon>
        <taxon>Agaricomycetes</taxon>
        <taxon>Polyporales</taxon>
        <taxon>Polyporaceae</taxon>
        <taxon>Trametes</taxon>
    </lineage>
</organism>
<dbReference type="OrthoDB" id="3182995at2759"/>
<gene>
    <name evidence="1" type="ORF">BN946_scf184806.g14</name>
</gene>